<evidence type="ECO:0000256" key="3">
    <source>
        <dbReference type="ARBA" id="ARBA00022840"/>
    </source>
</evidence>
<dbReference type="RefSeq" id="WP_174140061.1">
    <property type="nucleotide sequence ID" value="NZ_JABUFE010000024.1"/>
</dbReference>
<dbReference type="Gene3D" id="3.30.300.160">
    <property type="entry name" value="Type II secretion system, protein E, N-terminal domain"/>
    <property type="match status" value="1"/>
</dbReference>
<gene>
    <name evidence="5" type="primary">tadA</name>
    <name evidence="5" type="ORF">HRQ87_19200</name>
</gene>
<organism evidence="5 6">
    <name type="scientific">Parasulfitobacter algicola</name>
    <dbReference type="NCBI Taxonomy" id="2614809"/>
    <lineage>
        <taxon>Bacteria</taxon>
        <taxon>Pseudomonadati</taxon>
        <taxon>Pseudomonadota</taxon>
        <taxon>Alphaproteobacteria</taxon>
        <taxon>Rhodobacterales</taxon>
        <taxon>Roseobacteraceae</taxon>
        <taxon>Parasulfitobacter</taxon>
    </lineage>
</organism>
<dbReference type="Gene3D" id="3.30.450.90">
    <property type="match status" value="1"/>
</dbReference>
<dbReference type="Pfam" id="PF00437">
    <property type="entry name" value="T2SSE"/>
    <property type="match status" value="1"/>
</dbReference>
<accession>A0ABX2IVF7</accession>
<protein>
    <submittedName>
        <fullName evidence="5">Flp pilus assembly complex ATPase component TadA</fullName>
    </submittedName>
</protein>
<evidence type="ECO:0000256" key="1">
    <source>
        <dbReference type="ARBA" id="ARBA00006611"/>
    </source>
</evidence>
<comment type="caution">
    <text evidence="5">The sequence shown here is derived from an EMBL/GenBank/DDBJ whole genome shotgun (WGS) entry which is preliminary data.</text>
</comment>
<keyword evidence="6" id="KW-1185">Reference proteome</keyword>
<comment type="similarity">
    <text evidence="1">Belongs to the GSP E family.</text>
</comment>
<dbReference type="SMART" id="SM00382">
    <property type="entry name" value="AAA"/>
    <property type="match status" value="1"/>
</dbReference>
<dbReference type="CDD" id="cd01129">
    <property type="entry name" value="PulE-GspE-like"/>
    <property type="match status" value="1"/>
</dbReference>
<dbReference type="SUPFAM" id="SSF52540">
    <property type="entry name" value="P-loop containing nucleoside triphosphate hydrolases"/>
    <property type="match status" value="1"/>
</dbReference>
<sequence length="529" mass="57645">MITLLPTFHDENFAKALIDAEVISPSIAKRALAASKEAGTGVEKSLLELGLADETAIYQHMSQYLNIPLIDFDVIALDLVGQLALSRDFLSRVSIVPVEDTSDAIILATSDPRNTGTMESISFHLDRPVRAVLATPSTIRSALAKPEQVLAETDDASSTDVKKLQALANDGPIIKLVNELVTKAVDIRASDIHIEAMEQDTRVRFRIDGRLRVDRRIADADRAAVASRLKVMAHLNISEKRRPQDGRAQITVRGRVVDLRLSTLPTQFGESIVLRILDRTRVALEWSSLGYPQERVKEIEDILRQPNGIFLVVGPTGSGKTTTLYTGLSKINSEDRKIVTVEDPIEYALAGVNQVQVEPQIDMTFARALRAILRQDPDVVMVGEIRDQETAEIAVRAALVGRLVLSTVHTNDAVGAIDRLIDLGVPPFLLASTLRGVLSQRLIQRLCVECGGDGCENCEKSGRKGRIVVSELLHINDDLTQAIAAGAKSNELRSLAAETGFQSIEIDTTRLVQSGLALQSDIVRATGSL</sequence>
<dbReference type="PANTHER" id="PTHR30258">
    <property type="entry name" value="TYPE II SECRETION SYSTEM PROTEIN GSPE-RELATED"/>
    <property type="match status" value="1"/>
</dbReference>
<evidence type="ECO:0000313" key="6">
    <source>
        <dbReference type="Proteomes" id="UP000777935"/>
    </source>
</evidence>
<feature type="domain" description="Bacterial type II secretion system protein E" evidence="4">
    <location>
        <begin position="373"/>
        <end position="387"/>
    </location>
</feature>
<keyword evidence="2" id="KW-0547">Nucleotide-binding</keyword>
<reference evidence="5 6" key="1">
    <citation type="submission" date="2020-06" db="EMBL/GenBank/DDBJ databases">
        <title>Sulfitobacter algicola sp. nov., isolated from green algae.</title>
        <authorList>
            <person name="Wang C."/>
        </authorList>
    </citation>
    <scope>NUCLEOTIDE SEQUENCE [LARGE SCALE GENOMIC DNA]</scope>
    <source>
        <strain evidence="5 6">1151</strain>
    </source>
</reference>
<dbReference type="Pfam" id="PF05157">
    <property type="entry name" value="MshEN"/>
    <property type="match status" value="1"/>
</dbReference>
<dbReference type="InterPro" id="IPR037257">
    <property type="entry name" value="T2SS_E_N_sf"/>
</dbReference>
<proteinExistence type="inferred from homology"/>
<evidence type="ECO:0000256" key="2">
    <source>
        <dbReference type="ARBA" id="ARBA00022741"/>
    </source>
</evidence>
<dbReference type="InterPro" id="IPR007831">
    <property type="entry name" value="T2SS_GspE_N"/>
</dbReference>
<dbReference type="PROSITE" id="PS00662">
    <property type="entry name" value="T2SP_E"/>
    <property type="match status" value="1"/>
</dbReference>
<dbReference type="EMBL" id="JABUFE010000024">
    <property type="protein sequence ID" value="NSX56911.1"/>
    <property type="molecule type" value="Genomic_DNA"/>
</dbReference>
<dbReference type="InterPro" id="IPR003593">
    <property type="entry name" value="AAA+_ATPase"/>
</dbReference>
<name>A0ABX2IVF7_9RHOB</name>
<dbReference type="InterPro" id="IPR027417">
    <property type="entry name" value="P-loop_NTPase"/>
</dbReference>
<evidence type="ECO:0000313" key="5">
    <source>
        <dbReference type="EMBL" id="NSX56911.1"/>
    </source>
</evidence>
<keyword evidence="3" id="KW-0067">ATP-binding</keyword>
<dbReference type="Proteomes" id="UP000777935">
    <property type="component" value="Unassembled WGS sequence"/>
</dbReference>
<dbReference type="PANTHER" id="PTHR30258:SF2">
    <property type="entry name" value="COMG OPERON PROTEIN 1"/>
    <property type="match status" value="1"/>
</dbReference>
<dbReference type="SUPFAM" id="SSF160246">
    <property type="entry name" value="EspE N-terminal domain-like"/>
    <property type="match status" value="1"/>
</dbReference>
<dbReference type="Gene3D" id="3.40.50.300">
    <property type="entry name" value="P-loop containing nucleotide triphosphate hydrolases"/>
    <property type="match status" value="1"/>
</dbReference>
<evidence type="ECO:0000259" key="4">
    <source>
        <dbReference type="PROSITE" id="PS00662"/>
    </source>
</evidence>
<dbReference type="InterPro" id="IPR001482">
    <property type="entry name" value="T2SS/T4SS_dom"/>
</dbReference>